<dbReference type="RefSeq" id="WP_278044314.1">
    <property type="nucleotide sequence ID" value="NZ_POQT01000056.1"/>
</dbReference>
<accession>A0A4Q7Y2U3</accession>
<sequence>MIVRAGGLTLRAPDTMPEQARSHVEALRALAAESLVVRVGWAAR</sequence>
<dbReference type="Proteomes" id="UP000292507">
    <property type="component" value="Unassembled WGS sequence"/>
</dbReference>
<protein>
    <submittedName>
        <fullName evidence="1">Uncharacterized protein</fullName>
    </submittedName>
</protein>
<proteinExistence type="predicted"/>
<reference evidence="1 2" key="1">
    <citation type="submission" date="2019-02" db="EMBL/GenBank/DDBJ databases">
        <title>Sequencing the genomes of 1000 actinobacteria strains.</title>
        <authorList>
            <person name="Klenk H.-P."/>
        </authorList>
    </citation>
    <scope>NUCLEOTIDE SEQUENCE [LARGE SCALE GENOMIC DNA]</scope>
    <source>
        <strain evidence="1 2">DSM 44509</strain>
    </source>
</reference>
<evidence type="ECO:0000313" key="1">
    <source>
        <dbReference type="EMBL" id="RZU31157.1"/>
    </source>
</evidence>
<dbReference type="EMBL" id="SHKV01000001">
    <property type="protein sequence ID" value="RZU31157.1"/>
    <property type="molecule type" value="Genomic_DNA"/>
</dbReference>
<organism evidence="1 2">
    <name type="scientific">Blastococcus saxobsidens</name>
    <dbReference type="NCBI Taxonomy" id="138336"/>
    <lineage>
        <taxon>Bacteria</taxon>
        <taxon>Bacillati</taxon>
        <taxon>Actinomycetota</taxon>
        <taxon>Actinomycetes</taxon>
        <taxon>Geodermatophilales</taxon>
        <taxon>Geodermatophilaceae</taxon>
        <taxon>Blastococcus</taxon>
    </lineage>
</organism>
<gene>
    <name evidence="1" type="ORF">BKA19_0805</name>
</gene>
<keyword evidence="2" id="KW-1185">Reference proteome</keyword>
<name>A0A4Q7Y2U3_9ACTN</name>
<comment type="caution">
    <text evidence="1">The sequence shown here is derived from an EMBL/GenBank/DDBJ whole genome shotgun (WGS) entry which is preliminary data.</text>
</comment>
<evidence type="ECO:0000313" key="2">
    <source>
        <dbReference type="Proteomes" id="UP000292507"/>
    </source>
</evidence>
<dbReference type="AlphaFoldDB" id="A0A4Q7Y2U3"/>